<evidence type="ECO:0000313" key="8">
    <source>
        <dbReference type="Proteomes" id="UP001172673"/>
    </source>
</evidence>
<feature type="transmembrane region" description="Helical" evidence="6">
    <location>
        <begin position="341"/>
        <end position="360"/>
    </location>
</feature>
<comment type="subcellular location">
    <subcellularLocation>
        <location evidence="1">Membrane</location>
        <topology evidence="1">Multi-pass membrane protein</topology>
    </subcellularLocation>
</comment>
<feature type="transmembrane region" description="Helical" evidence="6">
    <location>
        <begin position="50"/>
        <end position="72"/>
    </location>
</feature>
<dbReference type="AlphaFoldDB" id="A0AA39CH06"/>
<dbReference type="GO" id="GO:0022857">
    <property type="term" value="F:transmembrane transporter activity"/>
    <property type="evidence" value="ECO:0007669"/>
    <property type="project" value="InterPro"/>
</dbReference>
<feature type="transmembrane region" description="Helical" evidence="6">
    <location>
        <begin position="142"/>
        <end position="166"/>
    </location>
</feature>
<evidence type="ECO:0000256" key="6">
    <source>
        <dbReference type="SAM" id="Phobius"/>
    </source>
</evidence>
<proteinExistence type="predicted"/>
<dbReference type="SUPFAM" id="SSF103473">
    <property type="entry name" value="MFS general substrate transporter"/>
    <property type="match status" value="1"/>
</dbReference>
<evidence type="ECO:0000256" key="2">
    <source>
        <dbReference type="ARBA" id="ARBA00022692"/>
    </source>
</evidence>
<feature type="transmembrane region" description="Helical" evidence="6">
    <location>
        <begin position="266"/>
        <end position="286"/>
    </location>
</feature>
<keyword evidence="3 6" id="KW-1133">Transmembrane helix</keyword>
<feature type="transmembrane region" description="Helical" evidence="6">
    <location>
        <begin position="106"/>
        <end position="130"/>
    </location>
</feature>
<feature type="transmembrane region" description="Helical" evidence="6">
    <location>
        <begin position="178"/>
        <end position="197"/>
    </location>
</feature>
<dbReference type="InterPro" id="IPR051617">
    <property type="entry name" value="UNC-93-like_regulator"/>
</dbReference>
<dbReference type="InterPro" id="IPR011701">
    <property type="entry name" value="MFS"/>
</dbReference>
<feature type="transmembrane region" description="Helical" evidence="6">
    <location>
        <begin position="236"/>
        <end position="260"/>
    </location>
</feature>
<dbReference type="PANTHER" id="PTHR23294:SF59">
    <property type="entry name" value="UNC93-LIKE PROTEIN C922.05C"/>
    <property type="match status" value="1"/>
</dbReference>
<feature type="transmembrane region" description="Helical" evidence="6">
    <location>
        <begin position="15"/>
        <end position="38"/>
    </location>
</feature>
<keyword evidence="2 6" id="KW-0812">Transmembrane</keyword>
<comment type="caution">
    <text evidence="7">The sequence shown here is derived from an EMBL/GenBank/DDBJ whole genome shotgun (WGS) entry which is preliminary data.</text>
</comment>
<dbReference type="EMBL" id="JAPDRK010000011">
    <property type="protein sequence ID" value="KAJ9607979.1"/>
    <property type="molecule type" value="Genomic_DNA"/>
</dbReference>
<feature type="transmembrane region" description="Helical" evidence="6">
    <location>
        <begin position="298"/>
        <end position="321"/>
    </location>
</feature>
<dbReference type="Gene3D" id="1.20.1250.20">
    <property type="entry name" value="MFS general substrate transporter like domains"/>
    <property type="match status" value="1"/>
</dbReference>
<name>A0AA39CH06_9EURO</name>
<keyword evidence="4 6" id="KW-0472">Membrane</keyword>
<evidence type="ECO:0000256" key="5">
    <source>
        <dbReference type="SAM" id="MobiDB-lite"/>
    </source>
</evidence>
<accession>A0AA39CH06</accession>
<protein>
    <submittedName>
        <fullName evidence="7">Uncharacterized protein</fullName>
    </submittedName>
</protein>
<gene>
    <name evidence="7" type="ORF">H2200_008058</name>
</gene>
<dbReference type="GO" id="GO:0016020">
    <property type="term" value="C:membrane"/>
    <property type="evidence" value="ECO:0007669"/>
    <property type="project" value="UniProtKB-SubCell"/>
</dbReference>
<organism evidence="7 8">
    <name type="scientific">Cladophialophora chaetospira</name>
    <dbReference type="NCBI Taxonomy" id="386627"/>
    <lineage>
        <taxon>Eukaryota</taxon>
        <taxon>Fungi</taxon>
        <taxon>Dikarya</taxon>
        <taxon>Ascomycota</taxon>
        <taxon>Pezizomycotina</taxon>
        <taxon>Eurotiomycetes</taxon>
        <taxon>Chaetothyriomycetidae</taxon>
        <taxon>Chaetothyriales</taxon>
        <taxon>Herpotrichiellaceae</taxon>
        <taxon>Cladophialophora</taxon>
    </lineage>
</organism>
<feature type="region of interest" description="Disordered" evidence="5">
    <location>
        <begin position="460"/>
        <end position="487"/>
    </location>
</feature>
<dbReference type="Proteomes" id="UP001172673">
    <property type="component" value="Unassembled WGS sequence"/>
</dbReference>
<dbReference type="InterPro" id="IPR036259">
    <property type="entry name" value="MFS_trans_sf"/>
</dbReference>
<dbReference type="Pfam" id="PF07690">
    <property type="entry name" value="MFS_1"/>
    <property type="match status" value="1"/>
</dbReference>
<evidence type="ECO:0000256" key="1">
    <source>
        <dbReference type="ARBA" id="ARBA00004141"/>
    </source>
</evidence>
<keyword evidence="8" id="KW-1185">Reference proteome</keyword>
<evidence type="ECO:0000256" key="4">
    <source>
        <dbReference type="ARBA" id="ARBA00023136"/>
    </source>
</evidence>
<feature type="compositionally biased region" description="Basic and acidic residues" evidence="5">
    <location>
        <begin position="477"/>
        <end position="487"/>
    </location>
</feature>
<dbReference type="PANTHER" id="PTHR23294">
    <property type="entry name" value="ET TRANSLATION PRODUCT-RELATED"/>
    <property type="match status" value="1"/>
</dbReference>
<evidence type="ECO:0000313" key="7">
    <source>
        <dbReference type="EMBL" id="KAJ9607979.1"/>
    </source>
</evidence>
<evidence type="ECO:0000256" key="3">
    <source>
        <dbReference type="ARBA" id="ARBA00022989"/>
    </source>
</evidence>
<reference evidence="7" key="1">
    <citation type="submission" date="2022-10" db="EMBL/GenBank/DDBJ databases">
        <title>Culturing micro-colonial fungi from biological soil crusts in the Mojave desert and describing Neophaeococcomyces mojavensis, and introducing the new genera and species Taxawa tesnikishii.</title>
        <authorList>
            <person name="Kurbessoian T."/>
            <person name="Stajich J.E."/>
        </authorList>
    </citation>
    <scope>NUCLEOTIDE SEQUENCE</scope>
    <source>
        <strain evidence="7">TK_41</strain>
    </source>
</reference>
<sequence>MDPTNMSPWRLNSPFAQATVISLIMFCCSGMNGTVLALGAGGSRAEMIPLVNRITAVGLAVAAVAGVFGGTLTNKLGPKATLLIATSGYPSFVACLWLLDHGLAEWYAWVATVWHGFSAGALYPAAGYVVTAYSPEHLRGRYVASMWASQLAGGVVGSCIVLGITAGTGNRSAGVPNAVYGAIVAVQSLGFLISFLIKSPQSIRRTDGSAIAYFRLLTWKEEILAMKGSFLRPETLFLAIALFACTMPYSLIGAMNSFFFSARTRALAALCFGVSSFLGTVAMSTCDWSFLGRRRRRSLVLGSVALIIALAAWISLLWFLGTHPTDRKHKGLKVDWTDSSDYLQVLGIVPALGISYATYYTFHIWLCSSFSNQPDKIGRQYGYITSVRMTGTAVAYGLDSHRISFLTEAVVYFVLIFVGGMLALVSSYFWLKDSRYGDEDEVGVIIPKGYESVFVERGSENQSESSLTGHGGGKEVAFVEERRSPSS</sequence>
<feature type="transmembrane region" description="Helical" evidence="6">
    <location>
        <begin position="410"/>
        <end position="431"/>
    </location>
</feature>